<dbReference type="SUPFAM" id="SSF53335">
    <property type="entry name" value="S-adenosyl-L-methionine-dependent methyltransferases"/>
    <property type="match status" value="1"/>
</dbReference>
<dbReference type="CDD" id="cd02440">
    <property type="entry name" value="AdoMet_MTases"/>
    <property type="match status" value="1"/>
</dbReference>
<evidence type="ECO:0000259" key="1">
    <source>
        <dbReference type="Pfam" id="PF08241"/>
    </source>
</evidence>
<dbReference type="GO" id="GO:0008757">
    <property type="term" value="F:S-adenosylmethionine-dependent methyltransferase activity"/>
    <property type="evidence" value="ECO:0007669"/>
    <property type="project" value="InterPro"/>
</dbReference>
<sequence length="154" mass="17501">MDNWYVKLFNKSVLKQQKFRYLADFAGDCSNKSCLDLGSDNGVISYLLRQRGGDWSSADLDDKTVSMIHELVEKKVYKINPPLAPFSDGVFDTVVIVDMLEHVADDRAFLNEMYRIIRPGGCLVVHVPFAARISLIRLLRAFLGLTDEQHGHLR</sequence>
<dbReference type="GO" id="GO:0032259">
    <property type="term" value="P:methylation"/>
    <property type="evidence" value="ECO:0007669"/>
    <property type="project" value="UniProtKB-KW"/>
</dbReference>
<reference evidence="2" key="2">
    <citation type="journal article" date="2011" name="Microb. Ecol.">
        <title>Taxonomic and Functional Metagenomic Profiling of the Microbial Community in the Anoxic Sediment of a Sub-saline Shallow Lake (Laguna de Carrizo, Central Spain).</title>
        <authorList>
            <person name="Ferrer M."/>
            <person name="Guazzaroni M.E."/>
            <person name="Richter M."/>
            <person name="Garcia-Salamanca A."/>
            <person name="Yarza P."/>
            <person name="Suarez-Suarez A."/>
            <person name="Solano J."/>
            <person name="Alcaide M."/>
            <person name="van Dillewijn P."/>
            <person name="Molina-Henares M.A."/>
            <person name="Lopez-Cortes N."/>
            <person name="Al-Ramahi Y."/>
            <person name="Guerrero C."/>
            <person name="Acosta A."/>
            <person name="de Eugenio L.I."/>
            <person name="Martinez V."/>
            <person name="Marques S."/>
            <person name="Rojo F."/>
            <person name="Santero E."/>
            <person name="Genilloud O."/>
            <person name="Perez-Perez J."/>
            <person name="Rossello-Mora R."/>
            <person name="Ramos J.L."/>
        </authorList>
    </citation>
    <scope>NUCLEOTIDE SEQUENCE</scope>
</reference>
<accession>D9PG16</accession>
<organism evidence="2">
    <name type="scientific">sediment metagenome</name>
    <dbReference type="NCBI Taxonomy" id="749907"/>
    <lineage>
        <taxon>unclassified sequences</taxon>
        <taxon>metagenomes</taxon>
        <taxon>ecological metagenomes</taxon>
    </lineage>
</organism>
<dbReference type="Pfam" id="PF08241">
    <property type="entry name" value="Methyltransf_11"/>
    <property type="match status" value="1"/>
</dbReference>
<dbReference type="InterPro" id="IPR029063">
    <property type="entry name" value="SAM-dependent_MTases_sf"/>
</dbReference>
<protein>
    <submittedName>
        <fullName evidence="2">Methyltransferase</fullName>
    </submittedName>
</protein>
<feature type="non-terminal residue" evidence="2">
    <location>
        <position position="154"/>
    </location>
</feature>
<gene>
    <name evidence="2" type="ORF">LDC_0461</name>
</gene>
<evidence type="ECO:0000313" key="2">
    <source>
        <dbReference type="EMBL" id="EFK97498.1"/>
    </source>
</evidence>
<dbReference type="EMBL" id="ADZX01000154">
    <property type="protein sequence ID" value="EFK97498.1"/>
    <property type="molecule type" value="Genomic_DNA"/>
</dbReference>
<keyword evidence="2" id="KW-0808">Transferase</keyword>
<dbReference type="InterPro" id="IPR013216">
    <property type="entry name" value="Methyltransf_11"/>
</dbReference>
<comment type="caution">
    <text evidence="2">The sequence shown here is derived from an EMBL/GenBank/DDBJ whole genome shotgun (WGS) entry which is preliminary data.</text>
</comment>
<reference evidence="2" key="1">
    <citation type="submission" date="2010-07" db="EMBL/GenBank/DDBJ databases">
        <authorList>
            <consortium name="CONSOLIDER consortium CSD2007-00005"/>
            <person name="Guazzaroni M.-E."/>
            <person name="Richter M."/>
            <person name="Garcia-Salamanca A."/>
            <person name="Yarza P."/>
            <person name="Ferrer M."/>
        </authorList>
    </citation>
    <scope>NUCLEOTIDE SEQUENCE</scope>
</reference>
<name>D9PG16_9ZZZZ</name>
<dbReference type="AlphaFoldDB" id="D9PG16"/>
<keyword evidence="2" id="KW-0489">Methyltransferase</keyword>
<proteinExistence type="predicted"/>
<dbReference type="Gene3D" id="3.40.50.150">
    <property type="entry name" value="Vaccinia Virus protein VP39"/>
    <property type="match status" value="1"/>
</dbReference>
<feature type="domain" description="Methyltransferase type 11" evidence="1">
    <location>
        <begin position="35"/>
        <end position="125"/>
    </location>
</feature>